<organism evidence="7 8">
    <name type="scientific">Labeo rohita</name>
    <name type="common">Indian major carp</name>
    <name type="synonym">Cyprinus rohita</name>
    <dbReference type="NCBI Taxonomy" id="84645"/>
    <lineage>
        <taxon>Eukaryota</taxon>
        <taxon>Metazoa</taxon>
        <taxon>Chordata</taxon>
        <taxon>Craniata</taxon>
        <taxon>Vertebrata</taxon>
        <taxon>Euteleostomi</taxon>
        <taxon>Actinopterygii</taxon>
        <taxon>Neopterygii</taxon>
        <taxon>Teleostei</taxon>
        <taxon>Ostariophysi</taxon>
        <taxon>Cypriniformes</taxon>
        <taxon>Cyprinidae</taxon>
        <taxon>Labeoninae</taxon>
        <taxon>Labeonini</taxon>
        <taxon>Labeo</taxon>
    </lineage>
</organism>
<dbReference type="PANTHER" id="PTHR11329:SF0">
    <property type="entry name" value="LEUKOCYTE CELL-DERIVED CHEMOTAXIN-2"/>
    <property type="match status" value="1"/>
</dbReference>
<dbReference type="PANTHER" id="PTHR11329">
    <property type="entry name" value="LEUKOCYTE CELL-DERIVED CHEMOTAXIN 2"/>
    <property type="match status" value="1"/>
</dbReference>
<dbReference type="EMBL" id="JACTAM010000014">
    <property type="protein sequence ID" value="KAI2656913.1"/>
    <property type="molecule type" value="Genomic_DNA"/>
</dbReference>
<proteinExistence type="inferred from homology"/>
<accession>A0ABQ8M1Y4</accession>
<keyword evidence="4" id="KW-1015">Disulfide bond</keyword>
<evidence type="ECO:0000256" key="5">
    <source>
        <dbReference type="ARBA" id="ARBA00024361"/>
    </source>
</evidence>
<reference evidence="7 8" key="1">
    <citation type="submission" date="2022-01" db="EMBL/GenBank/DDBJ databases">
        <title>A high-quality chromosome-level genome assembly of rohu carp, Labeo rohita.</title>
        <authorList>
            <person name="Arick M.A. II"/>
            <person name="Hsu C.-Y."/>
            <person name="Magbanua Z."/>
            <person name="Pechanova O."/>
            <person name="Grover C."/>
            <person name="Miller E."/>
            <person name="Thrash A."/>
            <person name="Ezzel L."/>
            <person name="Alam S."/>
            <person name="Benzie J."/>
            <person name="Hamilton M."/>
            <person name="Karsi A."/>
            <person name="Lawrence M.L."/>
            <person name="Peterson D.G."/>
        </authorList>
    </citation>
    <scope>NUCLEOTIDE SEQUENCE [LARGE SCALE GENOMIC DNA]</scope>
    <source>
        <strain evidence="8">BAU-BD-2019</strain>
        <tissue evidence="7">Blood</tissue>
    </source>
</reference>
<sequence length="230" mass="24869">MRLYILFGFLLLAVICSCGVDASQVKFGPLCSGNPSNHIRECDKKGCGAYGAPRNNGKGKHEGLDIVCADGATVFAPFDVKLNGKAVPYRVNNAINDGVNLSGGGLCFKLFYVKPIKYSGTLKKGQKIGTLLPMQKVYPGITSHVHVQMCDRSDPTNGDWTHECLDIVCADGVTVLTPFDVMLNQKAAPYINQPKKEPINNGTTLSGEGLSFKLFYVKLDRYSGTTLKKG</sequence>
<dbReference type="Gene3D" id="2.70.70.10">
    <property type="entry name" value="Glucose Permease (Domain IIA)"/>
    <property type="match status" value="2"/>
</dbReference>
<evidence type="ECO:0000256" key="4">
    <source>
        <dbReference type="ARBA" id="ARBA00023157"/>
    </source>
</evidence>
<keyword evidence="2 6" id="KW-0732">Signal</keyword>
<evidence type="ECO:0000256" key="3">
    <source>
        <dbReference type="ARBA" id="ARBA00022833"/>
    </source>
</evidence>
<feature type="signal peptide" evidence="6">
    <location>
        <begin position="1"/>
        <end position="22"/>
    </location>
</feature>
<dbReference type="PROSITE" id="PS51257">
    <property type="entry name" value="PROKAR_LIPOPROTEIN"/>
    <property type="match status" value="1"/>
</dbReference>
<keyword evidence="8" id="KW-1185">Reference proteome</keyword>
<evidence type="ECO:0000256" key="6">
    <source>
        <dbReference type="SAM" id="SignalP"/>
    </source>
</evidence>
<keyword evidence="1" id="KW-0479">Metal-binding</keyword>
<protein>
    <submittedName>
        <fullName evidence="7">Leukocyte cell-derived chemotaxin-2</fullName>
    </submittedName>
</protein>
<dbReference type="Proteomes" id="UP000830375">
    <property type="component" value="Unassembled WGS sequence"/>
</dbReference>
<gene>
    <name evidence="7" type="ORF">H4Q32_020946</name>
</gene>
<evidence type="ECO:0000256" key="2">
    <source>
        <dbReference type="ARBA" id="ARBA00022729"/>
    </source>
</evidence>
<name>A0ABQ8M1Y4_LABRO</name>
<comment type="similarity">
    <text evidence="5">Belongs to the LECT2/MIM-1 family.</text>
</comment>
<evidence type="ECO:0000313" key="7">
    <source>
        <dbReference type="EMBL" id="KAI2656913.1"/>
    </source>
</evidence>
<dbReference type="InterPro" id="IPR008663">
    <property type="entry name" value="LECT2"/>
</dbReference>
<evidence type="ECO:0000313" key="8">
    <source>
        <dbReference type="Proteomes" id="UP000830375"/>
    </source>
</evidence>
<comment type="caution">
    <text evidence="7">The sequence shown here is derived from an EMBL/GenBank/DDBJ whole genome shotgun (WGS) entry which is preliminary data.</text>
</comment>
<feature type="chain" id="PRO_5046890691" evidence="6">
    <location>
        <begin position="23"/>
        <end position="230"/>
    </location>
</feature>
<keyword evidence="3" id="KW-0862">Zinc</keyword>
<evidence type="ECO:0000256" key="1">
    <source>
        <dbReference type="ARBA" id="ARBA00022723"/>
    </source>
</evidence>
<dbReference type="InterPro" id="IPR011055">
    <property type="entry name" value="Dup_hybrid_motif"/>
</dbReference>